<dbReference type="PANTHER" id="PTHR44591:SF21">
    <property type="entry name" value="TWO-COMPONENT RESPONSE REGULATOR"/>
    <property type="match status" value="1"/>
</dbReference>
<dbReference type="InterPro" id="IPR001789">
    <property type="entry name" value="Sig_transdc_resp-reg_receiver"/>
</dbReference>
<proteinExistence type="predicted"/>
<dbReference type="PROSITE" id="PS50894">
    <property type="entry name" value="HPT"/>
    <property type="match status" value="1"/>
</dbReference>
<evidence type="ECO:0000256" key="4">
    <source>
        <dbReference type="PROSITE-ProRule" id="PRU00169"/>
    </source>
</evidence>
<dbReference type="EMBL" id="JAVDTT010000003">
    <property type="protein sequence ID" value="MDR6842231.1"/>
    <property type="molecule type" value="Genomic_DNA"/>
</dbReference>
<dbReference type="InterPro" id="IPR011006">
    <property type="entry name" value="CheY-like_superfamily"/>
</dbReference>
<feature type="modified residue" description="4-aspartylphosphate" evidence="4">
    <location>
        <position position="17"/>
    </location>
</feature>
<keyword evidence="8" id="KW-1185">Reference proteome</keyword>
<evidence type="ECO:0000313" key="7">
    <source>
        <dbReference type="EMBL" id="MDR6842231.1"/>
    </source>
</evidence>
<evidence type="ECO:0000256" key="1">
    <source>
        <dbReference type="ARBA" id="ARBA00022553"/>
    </source>
</evidence>
<accession>A0ABU1RTY2</accession>
<dbReference type="SUPFAM" id="SSF47226">
    <property type="entry name" value="Histidine-containing phosphotransfer domain, HPT domain"/>
    <property type="match status" value="1"/>
</dbReference>
<sequence>MRTALDRKGVYDLWLLDANLPDGSGMDLLARLRARFPATPALAHTADDSLALHARLRAAGFDEVLVKPLTAIQLRRTAGRLLGLVPGDPLRTGEAGGGSAAFPLWDQATALAALNGNEEHVATLRRMFLEELARQHDEIQESLQSGNQEAAKKVLHQLKASSGFVGAMRLHATATLLEKSLSDTETLADFSIAVRDTRFSGDKSGTS</sequence>
<organism evidence="7 8">
    <name type="scientific">Pseudoxanthomonas sacheonensis</name>
    <dbReference type="NCBI Taxonomy" id="443615"/>
    <lineage>
        <taxon>Bacteria</taxon>
        <taxon>Pseudomonadati</taxon>
        <taxon>Pseudomonadota</taxon>
        <taxon>Gammaproteobacteria</taxon>
        <taxon>Lysobacterales</taxon>
        <taxon>Lysobacteraceae</taxon>
        <taxon>Pseudoxanthomonas</taxon>
    </lineage>
</organism>
<dbReference type="Pfam" id="PF00072">
    <property type="entry name" value="Response_reg"/>
    <property type="match status" value="1"/>
</dbReference>
<dbReference type="CDD" id="cd00156">
    <property type="entry name" value="REC"/>
    <property type="match status" value="1"/>
</dbReference>
<protein>
    <submittedName>
        <fullName evidence="7">CheY-like chemotaxis protein</fullName>
    </submittedName>
</protein>
<dbReference type="InterPro" id="IPR050595">
    <property type="entry name" value="Bact_response_regulator"/>
</dbReference>
<reference evidence="7 8" key="1">
    <citation type="submission" date="2023-07" db="EMBL/GenBank/DDBJ databases">
        <title>Sorghum-associated microbial communities from plants grown in Nebraska, USA.</title>
        <authorList>
            <person name="Schachtman D."/>
        </authorList>
    </citation>
    <scope>NUCLEOTIDE SEQUENCE [LARGE SCALE GENOMIC DNA]</scope>
    <source>
        <strain evidence="7 8">BE107</strain>
    </source>
</reference>
<dbReference type="PROSITE" id="PS50110">
    <property type="entry name" value="RESPONSE_REGULATORY"/>
    <property type="match status" value="1"/>
</dbReference>
<dbReference type="SUPFAM" id="SSF52172">
    <property type="entry name" value="CheY-like"/>
    <property type="match status" value="1"/>
</dbReference>
<gene>
    <name evidence="7" type="ORF">J2W94_002525</name>
</gene>
<evidence type="ECO:0000259" key="5">
    <source>
        <dbReference type="PROSITE" id="PS50110"/>
    </source>
</evidence>
<feature type="domain" description="Response regulatory" evidence="5">
    <location>
        <begin position="1"/>
        <end position="82"/>
    </location>
</feature>
<name>A0ABU1RTY2_9GAMM</name>
<dbReference type="Gene3D" id="1.20.120.160">
    <property type="entry name" value="HPT domain"/>
    <property type="match status" value="1"/>
</dbReference>
<evidence type="ECO:0000256" key="3">
    <source>
        <dbReference type="PROSITE-ProRule" id="PRU00110"/>
    </source>
</evidence>
<evidence type="ECO:0000313" key="8">
    <source>
        <dbReference type="Proteomes" id="UP001254759"/>
    </source>
</evidence>
<dbReference type="PANTHER" id="PTHR44591">
    <property type="entry name" value="STRESS RESPONSE REGULATOR PROTEIN 1"/>
    <property type="match status" value="1"/>
</dbReference>
<keyword evidence="1 4" id="KW-0597">Phosphoprotein</keyword>
<dbReference type="Proteomes" id="UP001254759">
    <property type="component" value="Unassembled WGS sequence"/>
</dbReference>
<dbReference type="Pfam" id="PF01627">
    <property type="entry name" value="Hpt"/>
    <property type="match status" value="1"/>
</dbReference>
<feature type="domain" description="HPt" evidence="6">
    <location>
        <begin position="117"/>
        <end position="207"/>
    </location>
</feature>
<dbReference type="InterPro" id="IPR008207">
    <property type="entry name" value="Sig_transdc_His_kin_Hpt_dom"/>
</dbReference>
<comment type="caution">
    <text evidence="7">The sequence shown here is derived from an EMBL/GenBank/DDBJ whole genome shotgun (WGS) entry which is preliminary data.</text>
</comment>
<feature type="modified residue" description="Phosphohistidine" evidence="3">
    <location>
        <position position="156"/>
    </location>
</feature>
<dbReference type="Gene3D" id="3.40.50.2300">
    <property type="match status" value="1"/>
</dbReference>
<evidence type="ECO:0000259" key="6">
    <source>
        <dbReference type="PROSITE" id="PS50894"/>
    </source>
</evidence>
<dbReference type="InterPro" id="IPR036641">
    <property type="entry name" value="HPT_dom_sf"/>
</dbReference>
<keyword evidence="2" id="KW-0902">Two-component regulatory system</keyword>
<evidence type="ECO:0000256" key="2">
    <source>
        <dbReference type="ARBA" id="ARBA00023012"/>
    </source>
</evidence>